<dbReference type="AlphaFoldDB" id="A0A672RCX4"/>
<dbReference type="SUPFAM" id="SSF56801">
    <property type="entry name" value="Acetyl-CoA synthetase-like"/>
    <property type="match status" value="1"/>
</dbReference>
<dbReference type="InterPro" id="IPR018391">
    <property type="entry name" value="PQQ_b-propeller_rpt"/>
</dbReference>
<dbReference type="PROSITE" id="PS00455">
    <property type="entry name" value="AMP_BINDING"/>
    <property type="match status" value="1"/>
</dbReference>
<dbReference type="InterPro" id="IPR045851">
    <property type="entry name" value="AMP-bd_C_sf"/>
</dbReference>
<dbReference type="InterPro" id="IPR002372">
    <property type="entry name" value="PQQ_rpt_dom"/>
</dbReference>
<dbReference type="Pfam" id="PF13570">
    <property type="entry name" value="Beta-prop_ACSF4"/>
    <property type="match status" value="1"/>
</dbReference>
<comment type="similarity">
    <text evidence="1">Belongs to the ATP-dependent AMP-binding enzyme family.</text>
</comment>
<dbReference type="InterPro" id="IPR036736">
    <property type="entry name" value="ACP-like_sf"/>
</dbReference>
<evidence type="ECO:0000256" key="10">
    <source>
        <dbReference type="ARBA" id="ARBA00078906"/>
    </source>
</evidence>
<dbReference type="InterPro" id="IPR000873">
    <property type="entry name" value="AMP-dep_synth/lig_dom"/>
</dbReference>
<keyword evidence="5" id="KW-0547">Nucleotide-binding</keyword>
<dbReference type="PROSITE" id="PS50075">
    <property type="entry name" value="CARRIER"/>
    <property type="match status" value="1"/>
</dbReference>
<dbReference type="FunFam" id="3.40.50.12780:FF:000027">
    <property type="entry name" value="AASDH isoform 4"/>
    <property type="match status" value="1"/>
</dbReference>
<dbReference type="InterPro" id="IPR006162">
    <property type="entry name" value="Ppantetheine_attach_site"/>
</dbReference>
<dbReference type="InterPro" id="IPR009081">
    <property type="entry name" value="PP-bd_ACP"/>
</dbReference>
<dbReference type="FunCoup" id="A0A672RCX4">
    <property type="interactions" value="807"/>
</dbReference>
<dbReference type="Gene3D" id="2.130.10.10">
    <property type="entry name" value="YVTN repeat-like/Quinoprotein amine dehydrogenase"/>
    <property type="match status" value="2"/>
</dbReference>
<feature type="domain" description="Carrier" evidence="11">
    <location>
        <begin position="562"/>
        <end position="638"/>
    </location>
</feature>
<keyword evidence="13" id="KW-1185">Reference proteome</keyword>
<dbReference type="SUPFAM" id="SSF50998">
    <property type="entry name" value="Quinoprotein alcohol dehydrogenase-like"/>
    <property type="match status" value="1"/>
</dbReference>
<dbReference type="PANTHER" id="PTHR44394:SF1">
    <property type="entry name" value="BETA-ALANINE-ACTIVATING ENZYME"/>
    <property type="match status" value="1"/>
</dbReference>
<dbReference type="GO" id="GO:0006631">
    <property type="term" value="P:fatty acid metabolic process"/>
    <property type="evidence" value="ECO:0007669"/>
    <property type="project" value="UniProtKB-KW"/>
</dbReference>
<accession>A0A672RCX4</accession>
<keyword evidence="7" id="KW-0067">ATP-binding</keyword>
<dbReference type="GO" id="GO:0016874">
    <property type="term" value="F:ligase activity"/>
    <property type="evidence" value="ECO:0007669"/>
    <property type="project" value="UniProtKB-KW"/>
</dbReference>
<dbReference type="Proteomes" id="UP000472262">
    <property type="component" value="Unassembled WGS sequence"/>
</dbReference>
<evidence type="ECO:0000256" key="5">
    <source>
        <dbReference type="ARBA" id="ARBA00022741"/>
    </source>
</evidence>
<evidence type="ECO:0000256" key="7">
    <source>
        <dbReference type="ARBA" id="ARBA00022840"/>
    </source>
</evidence>
<dbReference type="OMA" id="NGNVICC"/>
<evidence type="ECO:0000313" key="12">
    <source>
        <dbReference type="Ensembl" id="ENSSGRP00000086951.1"/>
    </source>
</evidence>
<evidence type="ECO:0000313" key="13">
    <source>
        <dbReference type="Proteomes" id="UP000472262"/>
    </source>
</evidence>
<keyword evidence="2" id="KW-0596">Phosphopantetheine</keyword>
<organism evidence="12 13">
    <name type="scientific">Sinocyclocheilus grahami</name>
    <name type="common">Dianchi golden-line fish</name>
    <name type="synonym">Barbus grahami</name>
    <dbReference type="NCBI Taxonomy" id="75366"/>
    <lineage>
        <taxon>Eukaryota</taxon>
        <taxon>Metazoa</taxon>
        <taxon>Chordata</taxon>
        <taxon>Craniata</taxon>
        <taxon>Vertebrata</taxon>
        <taxon>Euteleostomi</taxon>
        <taxon>Actinopterygii</taxon>
        <taxon>Neopterygii</taxon>
        <taxon>Teleostei</taxon>
        <taxon>Ostariophysi</taxon>
        <taxon>Cypriniformes</taxon>
        <taxon>Cyprinidae</taxon>
        <taxon>Cyprininae</taxon>
        <taxon>Sinocyclocheilus</taxon>
    </lineage>
</organism>
<proteinExistence type="inferred from homology"/>
<reference evidence="12" key="2">
    <citation type="submission" date="2025-09" db="UniProtKB">
        <authorList>
            <consortium name="Ensembl"/>
        </authorList>
    </citation>
    <scope>IDENTIFICATION</scope>
</reference>
<dbReference type="InterPro" id="IPR020845">
    <property type="entry name" value="AMP-binding_CS"/>
</dbReference>
<gene>
    <name evidence="12" type="primary">aasdh</name>
</gene>
<keyword evidence="4" id="KW-0436">Ligase</keyword>
<dbReference type="Ensembl" id="ENSSGRT00000092561.1">
    <property type="protein sequence ID" value="ENSSGRP00000086951.1"/>
    <property type="gene ID" value="ENSSGRG00000043710.1"/>
</dbReference>
<dbReference type="InterPro" id="IPR042099">
    <property type="entry name" value="ANL_N_sf"/>
</dbReference>
<protein>
    <recommendedName>
        <fullName evidence="9">Beta-alanine-activating enzyme</fullName>
    </recommendedName>
    <alternativeName>
        <fullName evidence="10">Acyl-CoA synthetase family member 4</fullName>
    </alternativeName>
</protein>
<sequence length="1149" mass="126307">MRNYNFRSDMTAKLLHELVHDAARAHGNKTAVAFDSSIAARVCLTYDEVISLANELTGHLRISVQKHDGTIGLFCRADVLLPAWIVGILQFPAAYVPLDPASPPLCNLRMINKCRLNYCLLQNELLNQFQSAFSNLLSLEICATLSSHRLTLIKIQSEQDANVQMSDQRSSSAMTKDIQQREPLAYVLHTSGTTGLPKIVKVPHRCIVPNITHLRSVFKMTAEDVVLLSSPLTFDPSVVEVFLALSSGACLLIVPSAVKKMPRRLANVLFKRNKTTVLQATPTLVRRFGRRILQEEVLSAYSPLRLLAFGGEPCPSPSLLKSWRQEGNGTHICNLYGTTEVSCWASCYKVPDKHLCLEDITDQFVPLGEPMLDTVMEVRDETGRLVTEGEGQLFIGGQERVCLLDDEETVVEGTMRATGDWVQVRDSHLYFLGRKDRLIKRFGQRVHLDALQQIIENLPQVEACAVSLSEGDRLLAFIVLTSNLTTVDVSRNSPSPSLKVIKGEIRQRLSQLLANHSIPDMIFFIPALPLTSHGKIAIDELMRMCDTQKQDINTQTVWKDIESVRMKLQTLWKECLGLPNDVAVEEDAHFMLSGGDSLQALRLCDEITVAMGTTSVGLLEVILDGSFSDVVSHVMTETHSNAIQPSKKRMLDYSGSLVSPKRQQKEMSTVNATESTVGFVVPSVRRTMGFVVVRRAGEVIDWGCFRKMQEKNISDALGTYGSKLTVTSTSEDSLISNPSHKLHNIAQENPAIKKITEPHFPQEVTETLPVSKSPGEGSGEDRSNVLLLGLRVLWSSDTGRCVDASPVLLVGPDRTTVFIGSHSHRLQALDLSNGEVIWERILGDRLESSAAISKCGSLVAVGCYDRQIYFLNVSCGETVWTFETGDVVKSSPTVDPKTGLMFTGSHDGFVYALDPLAKTCIWQHYCGGGAVFSSPCIHSSPRQLYCSTLGGNLHCLDPDSGKLLWTYSSSVPFFSSPRCSDSSVFIGSVNGQIIGISHTGDTLWEFSTKGPIFSSPCISSLTFWTNQQVSTTPSRSTSTLSSHTVTCGSHDGHLYCVNGDNGSLLWQFQTTGKVFSSPFVFDGDPWGLRTLVAVCSTDGNVWILDGETGSLKATLSLPGELFSSPVVWGHKIVVGCRNDYVYCLELAKQ</sequence>
<evidence type="ECO:0000256" key="6">
    <source>
        <dbReference type="ARBA" id="ARBA00022832"/>
    </source>
</evidence>
<keyword evidence="8" id="KW-0443">Lipid metabolism</keyword>
<evidence type="ECO:0000256" key="3">
    <source>
        <dbReference type="ARBA" id="ARBA00022553"/>
    </source>
</evidence>
<dbReference type="InterPro" id="IPR015943">
    <property type="entry name" value="WD40/YVTN_repeat-like_dom_sf"/>
</dbReference>
<evidence type="ECO:0000256" key="1">
    <source>
        <dbReference type="ARBA" id="ARBA00006432"/>
    </source>
</evidence>
<dbReference type="CDD" id="cd17654">
    <property type="entry name" value="A_NRPS_acs4"/>
    <property type="match status" value="1"/>
</dbReference>
<dbReference type="SMART" id="SM00564">
    <property type="entry name" value="PQQ"/>
    <property type="match status" value="7"/>
</dbReference>
<dbReference type="Gene3D" id="3.30.300.30">
    <property type="match status" value="1"/>
</dbReference>
<keyword evidence="6" id="KW-0276">Fatty acid metabolism</keyword>
<dbReference type="InterPro" id="IPR052091">
    <property type="entry name" value="Beta-ala_Activ/Resist"/>
</dbReference>
<keyword evidence="3" id="KW-0597">Phosphoprotein</keyword>
<dbReference type="Gene3D" id="3.40.50.12780">
    <property type="entry name" value="N-terminal domain of ligase-like"/>
    <property type="match status" value="1"/>
</dbReference>
<evidence type="ECO:0000256" key="2">
    <source>
        <dbReference type="ARBA" id="ARBA00022450"/>
    </source>
</evidence>
<dbReference type="GO" id="GO:0043041">
    <property type="term" value="P:amino acid activation for nonribosomal peptide biosynthetic process"/>
    <property type="evidence" value="ECO:0007669"/>
    <property type="project" value="TreeGrafter"/>
</dbReference>
<evidence type="ECO:0000259" key="11">
    <source>
        <dbReference type="PROSITE" id="PS50075"/>
    </source>
</evidence>
<dbReference type="SUPFAM" id="SSF47336">
    <property type="entry name" value="ACP-like"/>
    <property type="match status" value="1"/>
</dbReference>
<dbReference type="Gene3D" id="2.140.10.10">
    <property type="entry name" value="Quinoprotein alcohol dehydrogenase-like superfamily"/>
    <property type="match status" value="1"/>
</dbReference>
<dbReference type="Gene3D" id="1.10.1200.10">
    <property type="entry name" value="ACP-like"/>
    <property type="match status" value="1"/>
</dbReference>
<reference evidence="12" key="1">
    <citation type="submission" date="2025-08" db="UniProtKB">
        <authorList>
            <consortium name="Ensembl"/>
        </authorList>
    </citation>
    <scope>IDENTIFICATION</scope>
</reference>
<evidence type="ECO:0000256" key="9">
    <source>
        <dbReference type="ARBA" id="ARBA00068526"/>
    </source>
</evidence>
<dbReference type="InParanoid" id="A0A672RCX4"/>
<dbReference type="PANTHER" id="PTHR44394">
    <property type="entry name" value="BETA-ALANINE-ACTIVATING ENZYME"/>
    <property type="match status" value="1"/>
</dbReference>
<name>A0A672RCX4_SINGR</name>
<dbReference type="InterPro" id="IPR011047">
    <property type="entry name" value="Quinoprotein_ADH-like_sf"/>
</dbReference>
<dbReference type="GO" id="GO:0005524">
    <property type="term" value="F:ATP binding"/>
    <property type="evidence" value="ECO:0007669"/>
    <property type="project" value="UniProtKB-KW"/>
</dbReference>
<dbReference type="PROSITE" id="PS00012">
    <property type="entry name" value="PHOSPHOPANTETHEINE"/>
    <property type="match status" value="1"/>
</dbReference>
<evidence type="ECO:0000256" key="4">
    <source>
        <dbReference type="ARBA" id="ARBA00022598"/>
    </source>
</evidence>
<dbReference type="Pfam" id="PF00501">
    <property type="entry name" value="AMP-binding"/>
    <property type="match status" value="1"/>
</dbReference>
<dbReference type="InterPro" id="IPR048005">
    <property type="entry name" value="AASDH_AMP"/>
</dbReference>
<evidence type="ECO:0000256" key="8">
    <source>
        <dbReference type="ARBA" id="ARBA00023098"/>
    </source>
</evidence>